<dbReference type="GO" id="GO:0099072">
    <property type="term" value="P:regulation of postsynaptic membrane neurotransmitter receptor levels"/>
    <property type="evidence" value="ECO:0007669"/>
    <property type="project" value="TreeGrafter"/>
</dbReference>
<evidence type="ECO:0000256" key="1">
    <source>
        <dbReference type="ARBA" id="ARBA00004370"/>
    </source>
</evidence>
<evidence type="ECO:0000259" key="10">
    <source>
        <dbReference type="PROSITE" id="PS50106"/>
    </source>
</evidence>
<accession>A0A0K0E9S7</accession>
<dbReference type="GO" id="GO:0098609">
    <property type="term" value="P:cell-cell adhesion"/>
    <property type="evidence" value="ECO:0007669"/>
    <property type="project" value="TreeGrafter"/>
</dbReference>
<evidence type="ECO:0000256" key="3">
    <source>
        <dbReference type="ARBA" id="ARBA00022443"/>
    </source>
</evidence>
<evidence type="ECO:0000256" key="4">
    <source>
        <dbReference type="ARBA" id="ARBA00022737"/>
    </source>
</evidence>
<keyword evidence="4" id="KW-0677">Repeat</keyword>
<dbReference type="PANTHER" id="PTHR23119">
    <property type="entry name" value="DISCS LARGE"/>
    <property type="match status" value="1"/>
</dbReference>
<dbReference type="AlphaFoldDB" id="A0A0K0E9S7"/>
<feature type="domain" description="PDZ" evidence="10">
    <location>
        <begin position="515"/>
        <end position="596"/>
    </location>
</feature>
<dbReference type="GO" id="GO:0031594">
    <property type="term" value="C:neuromuscular junction"/>
    <property type="evidence" value="ECO:0007669"/>
    <property type="project" value="TreeGrafter"/>
</dbReference>
<protein>
    <submittedName>
        <fullName evidence="12">Disks large homolog 1</fullName>
    </submittedName>
</protein>
<dbReference type="Gene3D" id="2.30.30.40">
    <property type="entry name" value="SH3 Domains"/>
    <property type="match status" value="2"/>
</dbReference>
<evidence type="ECO:0000256" key="5">
    <source>
        <dbReference type="ARBA" id="ARBA00023136"/>
    </source>
</evidence>
<feature type="domain" description="L27" evidence="11">
    <location>
        <begin position="31"/>
        <end position="91"/>
    </location>
</feature>
<dbReference type="Pfam" id="PF09058">
    <property type="entry name" value="L27_1"/>
    <property type="match status" value="1"/>
</dbReference>
<dbReference type="CDD" id="cd11861">
    <property type="entry name" value="SH3_DLG-like"/>
    <property type="match status" value="1"/>
</dbReference>
<evidence type="ECO:0000256" key="7">
    <source>
        <dbReference type="SAM" id="MobiDB-lite"/>
    </source>
</evidence>
<comment type="subcellular location">
    <subcellularLocation>
        <location evidence="1">Membrane</location>
    </subcellularLocation>
</comment>
<dbReference type="WBParaSite" id="SSTP_0000625900.1">
    <property type="protein sequence ID" value="SSTP_0000625900.1"/>
    <property type="gene ID" value="SSTP_0000625900"/>
</dbReference>
<dbReference type="InterPro" id="IPR027417">
    <property type="entry name" value="P-loop_NTPase"/>
</dbReference>
<dbReference type="SMART" id="SM00326">
    <property type="entry name" value="SH3"/>
    <property type="match status" value="1"/>
</dbReference>
<dbReference type="GO" id="GO:0019901">
    <property type="term" value="F:protein kinase binding"/>
    <property type="evidence" value="ECO:0007669"/>
    <property type="project" value="TreeGrafter"/>
</dbReference>
<dbReference type="GO" id="GO:0043005">
    <property type="term" value="C:neuron projection"/>
    <property type="evidence" value="ECO:0007669"/>
    <property type="project" value="TreeGrafter"/>
</dbReference>
<dbReference type="Gene3D" id="2.30.42.10">
    <property type="match status" value="3"/>
</dbReference>
<organism evidence="12">
    <name type="scientific">Strongyloides stercoralis</name>
    <name type="common">Threadworm</name>
    <dbReference type="NCBI Taxonomy" id="6248"/>
    <lineage>
        <taxon>Eukaryota</taxon>
        <taxon>Metazoa</taxon>
        <taxon>Ecdysozoa</taxon>
        <taxon>Nematoda</taxon>
        <taxon>Chromadorea</taxon>
        <taxon>Rhabditida</taxon>
        <taxon>Tylenchina</taxon>
        <taxon>Panagrolaimomorpha</taxon>
        <taxon>Strongyloidoidea</taxon>
        <taxon>Strongyloididae</taxon>
        <taxon>Strongyloides</taxon>
    </lineage>
</organism>
<dbReference type="InterPro" id="IPR036028">
    <property type="entry name" value="SH3-like_dom_sf"/>
</dbReference>
<proteinExistence type="inferred from homology"/>
<feature type="domain" description="Guanylate kinase-like" evidence="9">
    <location>
        <begin position="776"/>
        <end position="951"/>
    </location>
</feature>
<keyword evidence="5" id="KW-0472">Membrane</keyword>
<feature type="domain" description="PDZ" evidence="10">
    <location>
        <begin position="216"/>
        <end position="303"/>
    </location>
</feature>
<dbReference type="GO" id="GO:0016323">
    <property type="term" value="C:basolateral plasma membrane"/>
    <property type="evidence" value="ECO:0007669"/>
    <property type="project" value="TreeGrafter"/>
</dbReference>
<dbReference type="SUPFAM" id="SSF101288">
    <property type="entry name" value="L27 domain"/>
    <property type="match status" value="1"/>
</dbReference>
<evidence type="ECO:0000256" key="6">
    <source>
        <dbReference type="PROSITE-ProRule" id="PRU00192"/>
    </source>
</evidence>
<evidence type="ECO:0000259" key="9">
    <source>
        <dbReference type="PROSITE" id="PS50052"/>
    </source>
</evidence>
<dbReference type="InterPro" id="IPR015143">
    <property type="entry name" value="L27_1"/>
</dbReference>
<dbReference type="PROSITE" id="PS50106">
    <property type="entry name" value="PDZ"/>
    <property type="match status" value="3"/>
</dbReference>
<dbReference type="CDD" id="cd06724">
    <property type="entry name" value="PDZ2_Dlg1-2-4-like"/>
    <property type="match status" value="1"/>
</dbReference>
<dbReference type="GO" id="GO:0098839">
    <property type="term" value="C:postsynaptic density membrane"/>
    <property type="evidence" value="ECO:0007669"/>
    <property type="project" value="TreeGrafter"/>
</dbReference>
<dbReference type="InterPro" id="IPR050614">
    <property type="entry name" value="Synaptic_Scaffolding_LAP-MAGUK"/>
</dbReference>
<sequence length="967" mass="108532">MSVINQGIPPNIFVISKYFYYHKILIMPIRDSGDAHKALELLEEYHSRLTSPHDIELRNAIERIITTFKTNLFETLIEIKNFYDVTLMSTIKTSDQKVSEAKNMADKWNSNPPFSFRRNGYGIDNNTSSSSFTQQQTTDFISRNVNEDFNANTNINSYNKPITDSWSTTTKTIEHSNNYNRSSNNLPYNNITTTTTKTTSNGYLNQEDSKNWEIEHIVLEKGHTGLGFSITGGSDQITENGGPHVYVSDITPGGAVAADGRIKINDIILKINNTDCTNVPHEVVVRALREPGNLVKLVLKRRIITDDRNNQSFSNYNQPSLVTSSPLNGNSYNISTTQPPPPRIPSHSSLPGLPITRSISEIERLERMPGVKKIELFKGTKGLGFSIAGGVGNEHIPGDTGIYITKIIYDGAAYNDGRLRVGDKIICVDDTPLENVTHDFAVQTLKSTGNRVILLYYPNPHPEFTTTSLNDVTSGIISNNGTLRNSNSFHNLSASQTHLNGPINYNNEFPTSPRHVTLLKGNQGLGFNIVGGENNEPIYISYVLPGGLADQSGNVRKGDVLLQVNGVNVQNASHGEAALALKNAVNPVTLTLQYRPLDFEAFERKLERLRNDMIAATENMNPFIGTNIKKGDLFVRALFDNDASIQSGNPHRALSFQYGDILHVINASDDDWWTAKKVNDFGEDISGEGIIPSKKRVEKRERQRRKQVNFNQGSMSLGRNGMEGRRGSRSQLSFSRKFPFVKSTERLHELAEQEINTNEEPIFSYEPVELQQINYVRPVIILGAMKDRINDELVTRQPDRFSSCVPHTSRPPRPNEVHGRDYFFATKQQMEQDVKNNMFIEAGQYENNLYGTSIKAVKDVSESGLHCILDVSGNAIKRLQNQANIHPISIFIKPQSYHQLQDWDPMLTDEEARRMYNRAMKIEQTFGDLFTSVVSGITPDEVMHKVNQAIYENSKSQAWVPARSVQL</sequence>
<dbReference type="PROSITE" id="PS50052">
    <property type="entry name" value="GUANYLATE_KINASE_2"/>
    <property type="match status" value="1"/>
</dbReference>
<feature type="domain" description="SH3" evidence="8">
    <location>
        <begin position="630"/>
        <end position="701"/>
    </location>
</feature>
<dbReference type="Pfam" id="PF00018">
    <property type="entry name" value="SH3_1"/>
    <property type="match status" value="1"/>
</dbReference>
<dbReference type="Gene3D" id="3.40.50.300">
    <property type="entry name" value="P-loop containing nucleotide triphosphate hydrolases"/>
    <property type="match status" value="1"/>
</dbReference>
<keyword evidence="3 6" id="KW-0728">SH3 domain</keyword>
<dbReference type="GO" id="GO:0043113">
    <property type="term" value="P:receptor clustering"/>
    <property type="evidence" value="ECO:0007669"/>
    <property type="project" value="TreeGrafter"/>
</dbReference>
<name>A0A0K0E9S7_STRER</name>
<dbReference type="PANTHER" id="PTHR23119:SF51">
    <property type="entry name" value="DISKS LARGE 1 TUMOR SUPPRESSOR PROTEIN"/>
    <property type="match status" value="1"/>
</dbReference>
<dbReference type="GO" id="GO:0097120">
    <property type="term" value="P:receptor localization to synapse"/>
    <property type="evidence" value="ECO:0007669"/>
    <property type="project" value="TreeGrafter"/>
</dbReference>
<dbReference type="SUPFAM" id="SSF52540">
    <property type="entry name" value="P-loop containing nucleoside triphosphate hydrolases"/>
    <property type="match status" value="1"/>
</dbReference>
<dbReference type="PROSITE" id="PS51022">
    <property type="entry name" value="L27"/>
    <property type="match status" value="1"/>
</dbReference>
<dbReference type="InterPro" id="IPR008144">
    <property type="entry name" value="Guanylate_kin-like_dom"/>
</dbReference>
<evidence type="ECO:0000259" key="8">
    <source>
        <dbReference type="PROSITE" id="PS50002"/>
    </source>
</evidence>
<dbReference type="InterPro" id="IPR004172">
    <property type="entry name" value="L27_dom"/>
</dbReference>
<dbReference type="InterPro" id="IPR036892">
    <property type="entry name" value="L27_dom_sf"/>
</dbReference>
<dbReference type="GO" id="GO:0034330">
    <property type="term" value="P:cell junction organization"/>
    <property type="evidence" value="ECO:0007669"/>
    <property type="project" value="UniProtKB-ARBA"/>
</dbReference>
<dbReference type="FunFam" id="3.30.63.10:FF:000002">
    <property type="entry name" value="Guanylate kinase 1"/>
    <property type="match status" value="1"/>
</dbReference>
<feature type="domain" description="PDZ" evidence="10">
    <location>
        <begin position="373"/>
        <end position="460"/>
    </location>
</feature>
<dbReference type="Pfam" id="PF00595">
    <property type="entry name" value="PDZ"/>
    <property type="match status" value="3"/>
</dbReference>
<dbReference type="Gene3D" id="1.10.287.470">
    <property type="entry name" value="Helix hairpin bin"/>
    <property type="match status" value="1"/>
</dbReference>
<dbReference type="SMART" id="SM00228">
    <property type="entry name" value="PDZ"/>
    <property type="match status" value="3"/>
</dbReference>
<dbReference type="CDD" id="cd00071">
    <property type="entry name" value="GMPK"/>
    <property type="match status" value="1"/>
</dbReference>
<dbReference type="SMART" id="SM00072">
    <property type="entry name" value="GuKc"/>
    <property type="match status" value="1"/>
</dbReference>
<dbReference type="InterPro" id="IPR001478">
    <property type="entry name" value="PDZ"/>
</dbReference>
<dbReference type="InterPro" id="IPR001452">
    <property type="entry name" value="SH3_domain"/>
</dbReference>
<reference evidence="12" key="1">
    <citation type="submission" date="2015-08" db="UniProtKB">
        <authorList>
            <consortium name="WormBaseParasite"/>
        </authorList>
    </citation>
    <scope>IDENTIFICATION</scope>
</reference>
<dbReference type="PROSITE" id="PS50002">
    <property type="entry name" value="SH3"/>
    <property type="match status" value="1"/>
</dbReference>
<feature type="compositionally biased region" description="Polar residues" evidence="7">
    <location>
        <begin position="310"/>
        <end position="337"/>
    </location>
</feature>
<feature type="region of interest" description="Disordered" evidence="7">
    <location>
        <begin position="711"/>
        <end position="730"/>
    </location>
</feature>
<dbReference type="InterPro" id="IPR036034">
    <property type="entry name" value="PDZ_sf"/>
</dbReference>
<feature type="region of interest" description="Disordered" evidence="7">
    <location>
        <begin position="309"/>
        <end position="351"/>
    </location>
</feature>
<dbReference type="STRING" id="6248.A0A0K0E9S7"/>
<evidence type="ECO:0000256" key="2">
    <source>
        <dbReference type="ARBA" id="ARBA00007014"/>
    </source>
</evidence>
<dbReference type="SUPFAM" id="SSF50044">
    <property type="entry name" value="SH3-domain"/>
    <property type="match status" value="1"/>
</dbReference>
<evidence type="ECO:0000313" key="12">
    <source>
        <dbReference type="WBParaSite" id="SSTP_0000625900.1"/>
    </source>
</evidence>
<evidence type="ECO:0000259" key="11">
    <source>
        <dbReference type="PROSITE" id="PS51022"/>
    </source>
</evidence>
<dbReference type="Gene3D" id="3.30.63.10">
    <property type="entry name" value="Guanylate Kinase phosphate binding domain"/>
    <property type="match status" value="1"/>
</dbReference>
<dbReference type="Pfam" id="PF00625">
    <property type="entry name" value="Guanylate_kin"/>
    <property type="match status" value="1"/>
</dbReference>
<comment type="similarity">
    <text evidence="2">Belongs to the MAGUK family.</text>
</comment>
<dbReference type="SUPFAM" id="SSF50156">
    <property type="entry name" value="PDZ domain-like"/>
    <property type="match status" value="3"/>
</dbReference>
<dbReference type="GO" id="GO:0007268">
    <property type="term" value="P:chemical synaptic transmission"/>
    <property type="evidence" value="ECO:0007669"/>
    <property type="project" value="TreeGrafter"/>
</dbReference>
<dbReference type="InterPro" id="IPR008145">
    <property type="entry name" value="GK/Ca_channel_bsu"/>
</dbReference>
<dbReference type="GO" id="GO:0045197">
    <property type="term" value="P:establishment or maintenance of epithelial cell apical/basal polarity"/>
    <property type="evidence" value="ECO:0007669"/>
    <property type="project" value="TreeGrafter"/>
</dbReference>